<organism evidence="1 2">
    <name type="scientific">Triticum urartu</name>
    <name type="common">Red wild einkorn</name>
    <name type="synonym">Crithodium urartu</name>
    <dbReference type="NCBI Taxonomy" id="4572"/>
    <lineage>
        <taxon>Eukaryota</taxon>
        <taxon>Viridiplantae</taxon>
        <taxon>Streptophyta</taxon>
        <taxon>Embryophyta</taxon>
        <taxon>Tracheophyta</taxon>
        <taxon>Spermatophyta</taxon>
        <taxon>Magnoliopsida</taxon>
        <taxon>Liliopsida</taxon>
        <taxon>Poales</taxon>
        <taxon>Poaceae</taxon>
        <taxon>BOP clade</taxon>
        <taxon>Pooideae</taxon>
        <taxon>Triticodae</taxon>
        <taxon>Triticeae</taxon>
        <taxon>Triticinae</taxon>
        <taxon>Triticum</taxon>
    </lineage>
</organism>
<dbReference type="EnsemblPlants" id="TuG1812G0400001712.01.T02">
    <property type="protein sequence ID" value="TuG1812G0400001712.01.T02.cds363431"/>
    <property type="gene ID" value="TuG1812G0400001712.01"/>
</dbReference>
<proteinExistence type="predicted"/>
<reference evidence="1" key="2">
    <citation type="submission" date="2018-03" db="EMBL/GenBank/DDBJ databases">
        <title>The Triticum urartu genome reveals the dynamic nature of wheat genome evolution.</title>
        <authorList>
            <person name="Ling H."/>
            <person name="Ma B."/>
            <person name="Shi X."/>
            <person name="Liu H."/>
            <person name="Dong L."/>
            <person name="Sun H."/>
            <person name="Cao Y."/>
            <person name="Gao Q."/>
            <person name="Zheng S."/>
            <person name="Li Y."/>
            <person name="Yu Y."/>
            <person name="Du H."/>
            <person name="Qi M."/>
            <person name="Li Y."/>
            <person name="Yu H."/>
            <person name="Cui Y."/>
            <person name="Wang N."/>
            <person name="Chen C."/>
            <person name="Wu H."/>
            <person name="Zhao Y."/>
            <person name="Zhang J."/>
            <person name="Li Y."/>
            <person name="Zhou W."/>
            <person name="Zhang B."/>
            <person name="Hu W."/>
            <person name="Eijk M."/>
            <person name="Tang J."/>
            <person name="Witsenboer H."/>
            <person name="Zhao S."/>
            <person name="Li Z."/>
            <person name="Zhang A."/>
            <person name="Wang D."/>
            <person name="Liang C."/>
        </authorList>
    </citation>
    <scope>NUCLEOTIDE SEQUENCE [LARGE SCALE GENOMIC DNA]</scope>
    <source>
        <strain evidence="1">cv. G1812</strain>
    </source>
</reference>
<accession>A0A8R7U6M5</accession>
<evidence type="ECO:0000313" key="2">
    <source>
        <dbReference type="Proteomes" id="UP000015106"/>
    </source>
</evidence>
<protein>
    <submittedName>
        <fullName evidence="1">Uncharacterized protein</fullName>
    </submittedName>
</protein>
<sequence>MEAALMWRPPTCQSCSPLCGLSTPFLSWASLLLKAPPYTAVVFASELFSLASLLEH</sequence>
<dbReference type="AlphaFoldDB" id="A0A8R7U6M5"/>
<dbReference type="EnsemblPlants" id="TuG1812G0400001712.01.T01">
    <property type="protein sequence ID" value="TuG1812G0400001712.01.T01.cds363434"/>
    <property type="gene ID" value="TuG1812G0400001712.01"/>
</dbReference>
<dbReference type="Gramene" id="TuG1812G0400001712.01.T01">
    <property type="protein sequence ID" value="TuG1812G0400001712.01.T01.cds363434"/>
    <property type="gene ID" value="TuG1812G0400001712.01"/>
</dbReference>
<dbReference type="Gramene" id="TuG1812G0400001712.01.T02">
    <property type="protein sequence ID" value="TuG1812G0400001712.01.T02.cds363431"/>
    <property type="gene ID" value="TuG1812G0400001712.01"/>
</dbReference>
<name>A0A8R7U6M5_TRIUA</name>
<dbReference type="Proteomes" id="UP000015106">
    <property type="component" value="Chromosome 4"/>
</dbReference>
<reference evidence="2" key="1">
    <citation type="journal article" date="2013" name="Nature">
        <title>Draft genome of the wheat A-genome progenitor Triticum urartu.</title>
        <authorList>
            <person name="Ling H.Q."/>
            <person name="Zhao S."/>
            <person name="Liu D."/>
            <person name="Wang J."/>
            <person name="Sun H."/>
            <person name="Zhang C."/>
            <person name="Fan H."/>
            <person name="Li D."/>
            <person name="Dong L."/>
            <person name="Tao Y."/>
            <person name="Gao C."/>
            <person name="Wu H."/>
            <person name="Li Y."/>
            <person name="Cui Y."/>
            <person name="Guo X."/>
            <person name="Zheng S."/>
            <person name="Wang B."/>
            <person name="Yu K."/>
            <person name="Liang Q."/>
            <person name="Yang W."/>
            <person name="Lou X."/>
            <person name="Chen J."/>
            <person name="Feng M."/>
            <person name="Jian J."/>
            <person name="Zhang X."/>
            <person name="Luo G."/>
            <person name="Jiang Y."/>
            <person name="Liu J."/>
            <person name="Wang Z."/>
            <person name="Sha Y."/>
            <person name="Zhang B."/>
            <person name="Wu H."/>
            <person name="Tang D."/>
            <person name="Shen Q."/>
            <person name="Xue P."/>
            <person name="Zou S."/>
            <person name="Wang X."/>
            <person name="Liu X."/>
            <person name="Wang F."/>
            <person name="Yang Y."/>
            <person name="An X."/>
            <person name="Dong Z."/>
            <person name="Zhang K."/>
            <person name="Zhang X."/>
            <person name="Luo M.C."/>
            <person name="Dvorak J."/>
            <person name="Tong Y."/>
            <person name="Wang J."/>
            <person name="Yang H."/>
            <person name="Li Z."/>
            <person name="Wang D."/>
            <person name="Zhang A."/>
            <person name="Wang J."/>
        </authorList>
    </citation>
    <scope>NUCLEOTIDE SEQUENCE</scope>
    <source>
        <strain evidence="2">cv. G1812</strain>
    </source>
</reference>
<evidence type="ECO:0000313" key="1">
    <source>
        <dbReference type="EnsemblPlants" id="TuG1812G0400001712.01.T01.cds363434"/>
    </source>
</evidence>
<keyword evidence="2" id="KW-1185">Reference proteome</keyword>
<reference evidence="1" key="3">
    <citation type="submission" date="2022-06" db="UniProtKB">
        <authorList>
            <consortium name="EnsemblPlants"/>
        </authorList>
    </citation>
    <scope>IDENTIFICATION</scope>
</reference>